<accession>A0AAV7RTA6</accession>
<gene>
    <name evidence="2" type="ORF">NDU88_007753</name>
</gene>
<evidence type="ECO:0000313" key="2">
    <source>
        <dbReference type="EMBL" id="KAJ1155017.1"/>
    </source>
</evidence>
<evidence type="ECO:0000313" key="3">
    <source>
        <dbReference type="Proteomes" id="UP001066276"/>
    </source>
</evidence>
<comment type="caution">
    <text evidence="2">The sequence shown here is derived from an EMBL/GenBank/DDBJ whole genome shotgun (WGS) entry which is preliminary data.</text>
</comment>
<feature type="region of interest" description="Disordered" evidence="1">
    <location>
        <begin position="1"/>
        <end position="130"/>
    </location>
</feature>
<proteinExistence type="predicted"/>
<name>A0AAV7RTA6_PLEWA</name>
<dbReference type="AlphaFoldDB" id="A0AAV7RTA6"/>
<evidence type="ECO:0000256" key="1">
    <source>
        <dbReference type="SAM" id="MobiDB-lite"/>
    </source>
</evidence>
<feature type="compositionally biased region" description="Low complexity" evidence="1">
    <location>
        <begin position="81"/>
        <end position="101"/>
    </location>
</feature>
<sequence length="130" mass="13758">MRPEPARHGLRPCRGSEPRLRVPGGVPQLWRCGSEPRPWPAGGPGHHYQWRAPTESGARATRPPGRPRTRTPAPGPRRRSMAPAASMQAAAAGPAARPTARCPQSGTTAGVQLRLPVRVSGSKMGDACPP</sequence>
<dbReference type="Proteomes" id="UP001066276">
    <property type="component" value="Chromosome 5"/>
</dbReference>
<protein>
    <submittedName>
        <fullName evidence="2">Uncharacterized protein</fullName>
    </submittedName>
</protein>
<reference evidence="2" key="1">
    <citation type="journal article" date="2022" name="bioRxiv">
        <title>Sequencing and chromosome-scale assembly of the giantPleurodeles waltlgenome.</title>
        <authorList>
            <person name="Brown T."/>
            <person name="Elewa A."/>
            <person name="Iarovenko S."/>
            <person name="Subramanian E."/>
            <person name="Araus A.J."/>
            <person name="Petzold A."/>
            <person name="Susuki M."/>
            <person name="Suzuki K.-i.T."/>
            <person name="Hayashi T."/>
            <person name="Toyoda A."/>
            <person name="Oliveira C."/>
            <person name="Osipova E."/>
            <person name="Leigh N.D."/>
            <person name="Simon A."/>
            <person name="Yun M.H."/>
        </authorList>
    </citation>
    <scope>NUCLEOTIDE SEQUENCE</scope>
    <source>
        <strain evidence="2">20211129_DDA</strain>
        <tissue evidence="2">Liver</tissue>
    </source>
</reference>
<organism evidence="2 3">
    <name type="scientific">Pleurodeles waltl</name>
    <name type="common">Iberian ribbed newt</name>
    <dbReference type="NCBI Taxonomy" id="8319"/>
    <lineage>
        <taxon>Eukaryota</taxon>
        <taxon>Metazoa</taxon>
        <taxon>Chordata</taxon>
        <taxon>Craniata</taxon>
        <taxon>Vertebrata</taxon>
        <taxon>Euteleostomi</taxon>
        <taxon>Amphibia</taxon>
        <taxon>Batrachia</taxon>
        <taxon>Caudata</taxon>
        <taxon>Salamandroidea</taxon>
        <taxon>Salamandridae</taxon>
        <taxon>Pleurodelinae</taxon>
        <taxon>Pleurodeles</taxon>
    </lineage>
</organism>
<keyword evidence="3" id="KW-1185">Reference proteome</keyword>
<dbReference type="EMBL" id="JANPWB010000009">
    <property type="protein sequence ID" value="KAJ1155017.1"/>
    <property type="molecule type" value="Genomic_DNA"/>
</dbReference>